<dbReference type="InterPro" id="IPR036097">
    <property type="entry name" value="HisK_dim/P_sf"/>
</dbReference>
<dbReference type="InterPro" id="IPR004358">
    <property type="entry name" value="Sig_transdc_His_kin-like_C"/>
</dbReference>
<keyword evidence="8" id="KW-0067">ATP-binding</keyword>
<dbReference type="OrthoDB" id="5378360at2"/>
<dbReference type="PROSITE" id="PS50113">
    <property type="entry name" value="PAC"/>
    <property type="match status" value="1"/>
</dbReference>
<dbReference type="GO" id="GO:0005524">
    <property type="term" value="F:ATP binding"/>
    <property type="evidence" value="ECO:0007669"/>
    <property type="project" value="UniProtKB-KW"/>
</dbReference>
<name>C6E387_GEOSM</name>
<dbReference type="InterPro" id="IPR003594">
    <property type="entry name" value="HATPase_dom"/>
</dbReference>
<feature type="transmembrane region" description="Helical" evidence="15">
    <location>
        <begin position="35"/>
        <end position="55"/>
    </location>
</feature>
<proteinExistence type="predicted"/>
<evidence type="ECO:0000256" key="8">
    <source>
        <dbReference type="ARBA" id="ARBA00022840"/>
    </source>
</evidence>
<keyword evidence="11" id="KW-0131">Cell cycle</keyword>
<keyword evidence="7 20" id="KW-0418">Kinase</keyword>
<dbReference type="PROSITE" id="PS50112">
    <property type="entry name" value="PAS"/>
    <property type="match status" value="1"/>
</dbReference>
<dbReference type="SUPFAM" id="SSF55781">
    <property type="entry name" value="GAF domain-like"/>
    <property type="match status" value="1"/>
</dbReference>
<evidence type="ECO:0000259" key="17">
    <source>
        <dbReference type="PROSITE" id="PS50110"/>
    </source>
</evidence>
<dbReference type="CDD" id="cd00130">
    <property type="entry name" value="PAS"/>
    <property type="match status" value="1"/>
</dbReference>
<dbReference type="FunFam" id="1.10.287.130:FF:000038">
    <property type="entry name" value="Sensory transduction histidine kinase"/>
    <property type="match status" value="1"/>
</dbReference>
<organism evidence="20">
    <name type="scientific">Geobacter sp. (strain M21)</name>
    <dbReference type="NCBI Taxonomy" id="443144"/>
    <lineage>
        <taxon>Bacteria</taxon>
        <taxon>Pseudomonadati</taxon>
        <taxon>Thermodesulfobacteriota</taxon>
        <taxon>Desulfuromonadia</taxon>
        <taxon>Geobacterales</taxon>
        <taxon>Geobacteraceae</taxon>
        <taxon>Geobacter</taxon>
    </lineage>
</organism>
<dbReference type="Pfam" id="PF17159">
    <property type="entry name" value="MASE3"/>
    <property type="match status" value="1"/>
</dbReference>
<evidence type="ECO:0000313" key="20">
    <source>
        <dbReference type="EMBL" id="ACT17260.1"/>
    </source>
</evidence>
<feature type="coiled-coil region" evidence="13">
    <location>
        <begin position="550"/>
        <end position="577"/>
    </location>
</feature>
<feature type="modified residue" description="4-aspartylphosphate" evidence="12">
    <location>
        <position position="890"/>
    </location>
</feature>
<dbReference type="eggNOG" id="COG0642">
    <property type="taxonomic scope" value="Bacteria"/>
</dbReference>
<dbReference type="SMART" id="SM00091">
    <property type="entry name" value="PAS"/>
    <property type="match status" value="1"/>
</dbReference>
<dbReference type="InterPro" id="IPR003018">
    <property type="entry name" value="GAF"/>
</dbReference>
<dbReference type="eggNOG" id="COG4251">
    <property type="taxonomic scope" value="Bacteria"/>
</dbReference>
<keyword evidence="10 15" id="KW-0472">Membrane</keyword>
<evidence type="ECO:0000256" key="6">
    <source>
        <dbReference type="ARBA" id="ARBA00022741"/>
    </source>
</evidence>
<dbReference type="Gene3D" id="3.30.450.40">
    <property type="match status" value="1"/>
</dbReference>
<dbReference type="CDD" id="cd00082">
    <property type="entry name" value="HisKA"/>
    <property type="match status" value="1"/>
</dbReference>
<dbReference type="Pfam" id="PF02518">
    <property type="entry name" value="HATPase_c"/>
    <property type="match status" value="1"/>
</dbReference>
<evidence type="ECO:0000259" key="16">
    <source>
        <dbReference type="PROSITE" id="PS50109"/>
    </source>
</evidence>
<comment type="subcellular location">
    <subcellularLocation>
        <location evidence="2">Membrane</location>
    </subcellularLocation>
</comment>
<evidence type="ECO:0000256" key="7">
    <source>
        <dbReference type="ARBA" id="ARBA00022777"/>
    </source>
</evidence>
<dbReference type="SMART" id="SM00448">
    <property type="entry name" value="REC"/>
    <property type="match status" value="1"/>
</dbReference>
<dbReference type="GO" id="GO:0006355">
    <property type="term" value="P:regulation of DNA-templated transcription"/>
    <property type="evidence" value="ECO:0007669"/>
    <property type="project" value="InterPro"/>
</dbReference>
<keyword evidence="6" id="KW-0547">Nucleotide-binding</keyword>
<evidence type="ECO:0000256" key="11">
    <source>
        <dbReference type="ARBA" id="ARBA00023306"/>
    </source>
</evidence>
<dbReference type="Gene3D" id="3.30.565.10">
    <property type="entry name" value="Histidine kinase-like ATPase, C-terminal domain"/>
    <property type="match status" value="1"/>
</dbReference>
<evidence type="ECO:0000256" key="3">
    <source>
        <dbReference type="ARBA" id="ARBA00012438"/>
    </source>
</evidence>
<feature type="transmembrane region" description="Helical" evidence="15">
    <location>
        <begin position="132"/>
        <end position="150"/>
    </location>
</feature>
<dbReference type="GO" id="GO:0016020">
    <property type="term" value="C:membrane"/>
    <property type="evidence" value="ECO:0007669"/>
    <property type="project" value="UniProtKB-SubCell"/>
</dbReference>
<dbReference type="Pfam" id="PF00072">
    <property type="entry name" value="Response_reg"/>
    <property type="match status" value="1"/>
</dbReference>
<keyword evidence="4 12" id="KW-0597">Phosphoprotein</keyword>
<dbReference type="AlphaFoldDB" id="C6E387"/>
<evidence type="ECO:0000256" key="5">
    <source>
        <dbReference type="ARBA" id="ARBA00022679"/>
    </source>
</evidence>
<dbReference type="Gene3D" id="1.10.287.130">
    <property type="match status" value="1"/>
</dbReference>
<dbReference type="KEGG" id="gem:GM21_1199"/>
<dbReference type="Pfam" id="PF00512">
    <property type="entry name" value="HisKA"/>
    <property type="match status" value="1"/>
</dbReference>
<dbReference type="InterPro" id="IPR029016">
    <property type="entry name" value="GAF-like_dom_sf"/>
</dbReference>
<dbReference type="CDD" id="cd16922">
    <property type="entry name" value="HATPase_EvgS-ArcB-TorS-like"/>
    <property type="match status" value="1"/>
</dbReference>
<keyword evidence="13" id="KW-0175">Coiled coil</keyword>
<feature type="transmembrane region" description="Helical" evidence="15">
    <location>
        <begin position="170"/>
        <end position="188"/>
    </location>
</feature>
<keyword evidence="15" id="KW-1133">Transmembrane helix</keyword>
<dbReference type="PRINTS" id="PR00344">
    <property type="entry name" value="BCTRLSENSOR"/>
</dbReference>
<feature type="transmembrane region" description="Helical" evidence="15">
    <location>
        <begin position="108"/>
        <end position="125"/>
    </location>
</feature>
<comment type="catalytic activity">
    <reaction evidence="1">
        <text>ATP + protein L-histidine = ADP + protein N-phospho-L-histidine.</text>
        <dbReference type="EC" id="2.7.13.3"/>
    </reaction>
</comment>
<dbReference type="InterPro" id="IPR036890">
    <property type="entry name" value="HATPase_C_sf"/>
</dbReference>
<sequence length="962" mass="106211">MATKTEPAERNVTIPFIVFTFAVCGLYLSSLSSYLLFHTLVEIFFILVLLGSFVVAWNSRRQLDNHYFLFLAISFLSSGTFELLHTLAYKGLSIFPGYDANLPTQFWIVSRYVFSLSFLIAPVFIARKLKVAATLTGFICITALLVGAVFSGNFPDCFIEGTGLTPFKVYSEYVIIAVLAAAIMLLLAKKEAFDTRVLRALIWSLTAAAMADVAFTKYVSVYGPANLLGHLFLLLSAFLVYRAIVVTGIEDPASLLFRSLELSREQFRRAIADAPIPVIMHAEDGKVLQVSGSWTELTGYELEDIPTLEAWLDRAVQGPDGDAARAAVSALCTGNRQNIRWDMPILTRDGRSRYWNISASSPGSLQDGRRFVVCMAVDITERRESEAALQRGNLRLDLLASTASRLLESDAPQQLVDELCQKVMSYLSCDTYFNFLVDEEAGCLRLNSCAGISAESAESLQYLEYGVAICGCAARDACRIVAENIPEVPDPRTELVKSLGITAYACHPLMSHGRVLGTLSFGTRTRKAFSEDDLSLMKAVADQVSIAMERKTTEEKLQQAKQAAEAASRTKSQFLANMSHELRTPMTGVLGMLDLALQSTSELQQSDYIRTAYRSGRSLLQILNDILDLSKVEAGKFSLDQKPFSLRSCVTEAADIAAPEAKRKGIELELDLAQDLPWHVVGDQVRLRQVLTNLVGNAVKFTERGRVTVQVEVADKTAEAELLLRFRVSDTGIGIPQDKRHLLFQAFSQVDDSNTRNYGGTGLGLAISKEIVQRMGGEIGFESGEGVGSTFTFTARLGIAEDCDDLAVAAGSESVVPTRTPQDVSEGNRQERNRQEGSGLRLLIAEDDATIRQVLAAMLQKLQFVVDFAEDGETVVEKWRQGEYDLILMDVQMPRLDGFQATRAIREQEQEQGARIPIIAMTAHAMKEDQRRCLDAGMDDYISKPINFKECIEKVKGFACNR</sequence>
<dbReference type="SUPFAM" id="SSF52172">
    <property type="entry name" value="CheY-like"/>
    <property type="match status" value="1"/>
</dbReference>
<dbReference type="InterPro" id="IPR033425">
    <property type="entry name" value="MASE3"/>
</dbReference>
<dbReference type="PROSITE" id="PS50110">
    <property type="entry name" value="RESPONSE_REGULATORY"/>
    <property type="match status" value="1"/>
</dbReference>
<dbReference type="SMART" id="SM00387">
    <property type="entry name" value="HATPase_c"/>
    <property type="match status" value="1"/>
</dbReference>
<dbReference type="InterPro" id="IPR035965">
    <property type="entry name" value="PAS-like_dom_sf"/>
</dbReference>
<evidence type="ECO:0000256" key="1">
    <source>
        <dbReference type="ARBA" id="ARBA00000085"/>
    </source>
</evidence>
<dbReference type="SUPFAM" id="SSF55785">
    <property type="entry name" value="PYP-like sensor domain (PAS domain)"/>
    <property type="match status" value="1"/>
</dbReference>
<evidence type="ECO:0000256" key="13">
    <source>
        <dbReference type="SAM" id="Coils"/>
    </source>
</evidence>
<feature type="domain" description="PAS" evidence="18">
    <location>
        <begin position="263"/>
        <end position="305"/>
    </location>
</feature>
<dbReference type="FunFam" id="3.30.565.10:FF:000010">
    <property type="entry name" value="Sensor histidine kinase RcsC"/>
    <property type="match status" value="1"/>
</dbReference>
<dbReference type="InterPro" id="IPR003661">
    <property type="entry name" value="HisK_dim/P_dom"/>
</dbReference>
<dbReference type="Gene3D" id="3.30.450.20">
    <property type="entry name" value="PAS domain"/>
    <property type="match status" value="1"/>
</dbReference>
<dbReference type="NCBIfam" id="TIGR00229">
    <property type="entry name" value="sensory_box"/>
    <property type="match status" value="1"/>
</dbReference>
<dbReference type="PANTHER" id="PTHR45339">
    <property type="entry name" value="HYBRID SIGNAL TRANSDUCTION HISTIDINE KINASE J"/>
    <property type="match status" value="1"/>
</dbReference>
<evidence type="ECO:0000259" key="19">
    <source>
        <dbReference type="PROSITE" id="PS50113"/>
    </source>
</evidence>
<gene>
    <name evidence="20" type="ordered locus">GM21_1199</name>
</gene>
<feature type="compositionally biased region" description="Basic and acidic residues" evidence="14">
    <location>
        <begin position="826"/>
        <end position="835"/>
    </location>
</feature>
<feature type="transmembrane region" description="Helical" evidence="15">
    <location>
        <begin position="67"/>
        <end position="88"/>
    </location>
</feature>
<feature type="region of interest" description="Disordered" evidence="14">
    <location>
        <begin position="811"/>
        <end position="835"/>
    </location>
</feature>
<dbReference type="Pfam" id="PF00989">
    <property type="entry name" value="PAS"/>
    <property type="match status" value="1"/>
</dbReference>
<evidence type="ECO:0000256" key="4">
    <source>
        <dbReference type="ARBA" id="ARBA00022553"/>
    </source>
</evidence>
<dbReference type="STRING" id="443144.GM21_1199"/>
<dbReference type="InterPro" id="IPR005467">
    <property type="entry name" value="His_kinase_dom"/>
</dbReference>
<dbReference type="SMART" id="SM00388">
    <property type="entry name" value="HisKA"/>
    <property type="match status" value="1"/>
</dbReference>
<dbReference type="InterPro" id="IPR000014">
    <property type="entry name" value="PAS"/>
</dbReference>
<feature type="domain" description="Response regulatory" evidence="17">
    <location>
        <begin position="841"/>
        <end position="959"/>
    </location>
</feature>
<dbReference type="Pfam" id="PF13185">
    <property type="entry name" value="GAF_2"/>
    <property type="match status" value="1"/>
</dbReference>
<feature type="transmembrane region" description="Helical" evidence="15">
    <location>
        <begin position="12"/>
        <end position="29"/>
    </location>
</feature>
<dbReference type="EMBL" id="CP001661">
    <property type="protein sequence ID" value="ACT17260.1"/>
    <property type="molecule type" value="Genomic_DNA"/>
</dbReference>
<dbReference type="HOGENOM" id="CLU_000445_114_64_7"/>
<dbReference type="SUPFAM" id="SSF55874">
    <property type="entry name" value="ATPase domain of HSP90 chaperone/DNA topoisomerase II/histidine kinase"/>
    <property type="match status" value="1"/>
</dbReference>
<dbReference type="GO" id="GO:0000155">
    <property type="term" value="F:phosphorelay sensor kinase activity"/>
    <property type="evidence" value="ECO:0007669"/>
    <property type="project" value="InterPro"/>
</dbReference>
<dbReference type="PROSITE" id="PS50109">
    <property type="entry name" value="HIS_KIN"/>
    <property type="match status" value="1"/>
</dbReference>
<dbReference type="SUPFAM" id="SSF47384">
    <property type="entry name" value="Homodimeric domain of signal transducing histidine kinase"/>
    <property type="match status" value="1"/>
</dbReference>
<evidence type="ECO:0000256" key="10">
    <source>
        <dbReference type="ARBA" id="ARBA00023136"/>
    </source>
</evidence>
<dbReference type="PANTHER" id="PTHR45339:SF1">
    <property type="entry name" value="HYBRID SIGNAL TRANSDUCTION HISTIDINE KINASE J"/>
    <property type="match status" value="1"/>
</dbReference>
<dbReference type="InterPro" id="IPR001789">
    <property type="entry name" value="Sig_transdc_resp-reg_receiver"/>
</dbReference>
<keyword evidence="15" id="KW-0812">Transmembrane</keyword>
<evidence type="ECO:0000256" key="2">
    <source>
        <dbReference type="ARBA" id="ARBA00004370"/>
    </source>
</evidence>
<feature type="domain" description="Histidine kinase" evidence="16">
    <location>
        <begin position="577"/>
        <end position="799"/>
    </location>
</feature>
<dbReference type="EC" id="2.7.13.3" evidence="3"/>
<keyword evidence="9" id="KW-0902">Two-component regulatory system</keyword>
<feature type="domain" description="PAC" evidence="19">
    <location>
        <begin position="339"/>
        <end position="391"/>
    </location>
</feature>
<evidence type="ECO:0000256" key="14">
    <source>
        <dbReference type="SAM" id="MobiDB-lite"/>
    </source>
</evidence>
<evidence type="ECO:0000256" key="12">
    <source>
        <dbReference type="PROSITE-ProRule" id="PRU00169"/>
    </source>
</evidence>
<dbReference type="SMART" id="SM00065">
    <property type="entry name" value="GAF"/>
    <property type="match status" value="1"/>
</dbReference>
<protein>
    <recommendedName>
        <fullName evidence="3">histidine kinase</fullName>
        <ecNumber evidence="3">2.7.13.3</ecNumber>
    </recommendedName>
</protein>
<reference evidence="20" key="1">
    <citation type="submission" date="2009-07" db="EMBL/GenBank/DDBJ databases">
        <title>Complete sequence of Geobacter sp. M21.</title>
        <authorList>
            <consortium name="US DOE Joint Genome Institute"/>
            <person name="Lucas S."/>
            <person name="Copeland A."/>
            <person name="Lapidus A."/>
            <person name="Glavina del Rio T."/>
            <person name="Dalin E."/>
            <person name="Tice H."/>
            <person name="Bruce D."/>
            <person name="Goodwin L."/>
            <person name="Pitluck S."/>
            <person name="Saunders E."/>
            <person name="Brettin T."/>
            <person name="Detter J.C."/>
            <person name="Han C."/>
            <person name="Larimer F."/>
            <person name="Land M."/>
            <person name="Hauser L."/>
            <person name="Kyrpides N."/>
            <person name="Ovchinnikova G."/>
            <person name="Lovley D."/>
        </authorList>
    </citation>
    <scope>NUCLEOTIDE SEQUENCE [LARGE SCALE GENOMIC DNA]</scope>
    <source>
        <strain evidence="20">M21</strain>
    </source>
</reference>
<dbReference type="InterPro" id="IPR013767">
    <property type="entry name" value="PAS_fold"/>
</dbReference>
<dbReference type="InterPro" id="IPR000700">
    <property type="entry name" value="PAS-assoc_C"/>
</dbReference>
<accession>C6E387</accession>
<feature type="transmembrane region" description="Helical" evidence="15">
    <location>
        <begin position="227"/>
        <end position="249"/>
    </location>
</feature>
<dbReference type="CDD" id="cd17546">
    <property type="entry name" value="REC_hyHK_CKI1_RcsC-like"/>
    <property type="match status" value="1"/>
</dbReference>
<dbReference type="Gene3D" id="3.40.50.2300">
    <property type="match status" value="1"/>
</dbReference>
<evidence type="ECO:0000256" key="15">
    <source>
        <dbReference type="SAM" id="Phobius"/>
    </source>
</evidence>
<evidence type="ECO:0000259" key="18">
    <source>
        <dbReference type="PROSITE" id="PS50112"/>
    </source>
</evidence>
<keyword evidence="5" id="KW-0808">Transferase</keyword>
<feature type="compositionally biased region" description="Polar residues" evidence="14">
    <location>
        <begin position="815"/>
        <end position="825"/>
    </location>
</feature>
<dbReference type="InterPro" id="IPR011006">
    <property type="entry name" value="CheY-like_superfamily"/>
</dbReference>
<evidence type="ECO:0000256" key="9">
    <source>
        <dbReference type="ARBA" id="ARBA00023012"/>
    </source>
</evidence>